<evidence type="ECO:0000313" key="1">
    <source>
        <dbReference type="EMBL" id="KAH0531132.1"/>
    </source>
</evidence>
<name>A0A9P8HUE7_9HYPO</name>
<sequence length="52" mass="5215">VMVWAVDLDDLNATSTNELALAMGLSANSTAVVVPTGTLPAEDTGITGIPSN</sequence>
<gene>
    <name evidence="1" type="ORF">TsFJ059_000003</name>
</gene>
<dbReference type="Proteomes" id="UP000826573">
    <property type="component" value="Unassembled WGS sequence"/>
</dbReference>
<keyword evidence="2" id="KW-1185">Reference proteome</keyword>
<accession>A0A9P8HUE7</accession>
<organism evidence="1 2">
    <name type="scientific">Trichoderma semiorbis</name>
    <dbReference type="NCBI Taxonomy" id="1491008"/>
    <lineage>
        <taxon>Eukaryota</taxon>
        <taxon>Fungi</taxon>
        <taxon>Dikarya</taxon>
        <taxon>Ascomycota</taxon>
        <taxon>Pezizomycotina</taxon>
        <taxon>Sordariomycetes</taxon>
        <taxon>Hypocreomycetidae</taxon>
        <taxon>Hypocreales</taxon>
        <taxon>Hypocreaceae</taxon>
        <taxon>Trichoderma</taxon>
    </lineage>
</organism>
<feature type="non-terminal residue" evidence="1">
    <location>
        <position position="1"/>
    </location>
</feature>
<dbReference type="EMBL" id="JAIMJC010000001">
    <property type="protein sequence ID" value="KAH0531132.1"/>
    <property type="molecule type" value="Genomic_DNA"/>
</dbReference>
<evidence type="ECO:0000313" key="2">
    <source>
        <dbReference type="Proteomes" id="UP000826573"/>
    </source>
</evidence>
<protein>
    <submittedName>
        <fullName evidence="1">Uncharacterized protein</fullName>
    </submittedName>
</protein>
<proteinExistence type="predicted"/>
<comment type="caution">
    <text evidence="1">The sequence shown here is derived from an EMBL/GenBank/DDBJ whole genome shotgun (WGS) entry which is preliminary data.</text>
</comment>
<dbReference type="AlphaFoldDB" id="A0A9P8HUE7"/>
<reference evidence="1 2" key="1">
    <citation type="submission" date="2021-08" db="EMBL/GenBank/DDBJ databases">
        <title>The highly contiguous genome resource for Trichoderma semiorbis FJ059, a fungal antagonistic to plant pathogens.</title>
        <authorList>
            <person name="Liu T."/>
        </authorList>
    </citation>
    <scope>NUCLEOTIDE SEQUENCE [LARGE SCALE GENOMIC DNA]</scope>
    <source>
        <strain evidence="1 2">FJ059</strain>
    </source>
</reference>